<dbReference type="PANTHER" id="PTHR16797">
    <property type="entry name" value="FACTOR VIII-ASSOCIATED GENE 1"/>
    <property type="match status" value="1"/>
</dbReference>
<protein>
    <submittedName>
        <fullName evidence="1">CLUMA_CG007321, isoform A</fullName>
    </submittedName>
</protein>
<reference evidence="1 2" key="1">
    <citation type="submission" date="2015-04" db="EMBL/GenBank/DDBJ databases">
        <authorList>
            <person name="Syromyatnikov M.Y."/>
            <person name="Popov V.N."/>
        </authorList>
    </citation>
    <scope>NUCLEOTIDE SEQUENCE [LARGE SCALE GENOMIC DNA]</scope>
</reference>
<dbReference type="GO" id="GO:0005769">
    <property type="term" value="C:early endosome"/>
    <property type="evidence" value="ECO:0007669"/>
    <property type="project" value="TreeGrafter"/>
</dbReference>
<gene>
    <name evidence="1" type="ORF">CLUMA_CG007321</name>
</gene>
<sequence>MANLVEQYKMTAHKLKKIQRVVFKKQDTKEIANEFTQLAMKLDNSFLSEYAGLCFLGVAKCNESDINDVESYLKAARMFRKADERKTKLGFLNNHEVLEGAYRSYFQALTAVDDPVMRTCIIREIKELNKDLNTTSDFNSASHRIYDLEQASNENIRVNDFIGALEKLTEIVDDVTERKVNSSYFDVMKRNEVSRLLLLLILELPPSRQSPSHIKLLEKYTWNHESFDIEMATIIKTQHNQILDENLVLLLETLVCSFQNMQIDCVMEICDELSKHHSITIEQKFLIDKLVEKFK</sequence>
<organism evidence="1 2">
    <name type="scientific">Clunio marinus</name>
    <dbReference type="NCBI Taxonomy" id="568069"/>
    <lineage>
        <taxon>Eukaryota</taxon>
        <taxon>Metazoa</taxon>
        <taxon>Ecdysozoa</taxon>
        <taxon>Arthropoda</taxon>
        <taxon>Hexapoda</taxon>
        <taxon>Insecta</taxon>
        <taxon>Pterygota</taxon>
        <taxon>Neoptera</taxon>
        <taxon>Endopterygota</taxon>
        <taxon>Diptera</taxon>
        <taxon>Nematocera</taxon>
        <taxon>Chironomoidea</taxon>
        <taxon>Chironomidae</taxon>
        <taxon>Clunio</taxon>
    </lineage>
</organism>
<dbReference type="GO" id="GO:0099518">
    <property type="term" value="P:vesicle cytoskeletal trafficking"/>
    <property type="evidence" value="ECO:0007669"/>
    <property type="project" value="TreeGrafter"/>
</dbReference>
<dbReference type="OrthoDB" id="10249246at2759"/>
<evidence type="ECO:0000313" key="1">
    <source>
        <dbReference type="EMBL" id="CRK93793.1"/>
    </source>
</evidence>
<dbReference type="Proteomes" id="UP000183832">
    <property type="component" value="Unassembled WGS sequence"/>
</dbReference>
<dbReference type="STRING" id="568069.A0A1J1I5Y5"/>
<keyword evidence="2" id="KW-1185">Reference proteome</keyword>
<dbReference type="PANTHER" id="PTHR16797:SF4">
    <property type="entry name" value="40-KDA HUNTINGTIN-ASSOCIATED PROTEIN"/>
    <property type="match status" value="1"/>
</dbReference>
<dbReference type="InterPro" id="IPR039494">
    <property type="entry name" value="F8A"/>
</dbReference>
<evidence type="ECO:0000313" key="2">
    <source>
        <dbReference type="Proteomes" id="UP000183832"/>
    </source>
</evidence>
<name>A0A1J1I5Y5_9DIPT</name>
<proteinExistence type="predicted"/>
<dbReference type="AlphaFoldDB" id="A0A1J1I5Y5"/>
<accession>A0A1J1I5Y5</accession>
<dbReference type="EMBL" id="CVRI01000038">
    <property type="protein sequence ID" value="CRK93793.1"/>
    <property type="molecule type" value="Genomic_DNA"/>
</dbReference>